<dbReference type="Gene3D" id="3.30.420.40">
    <property type="match status" value="1"/>
</dbReference>
<name>A0A0F5FDS0_9HYPH</name>
<evidence type="ECO:0000313" key="2">
    <source>
        <dbReference type="Proteomes" id="UP000033649"/>
    </source>
</evidence>
<comment type="caution">
    <text evidence="1">The sequence shown here is derived from an EMBL/GenBank/DDBJ whole genome shotgun (WGS) entry which is preliminary data.</text>
</comment>
<feature type="non-terminal residue" evidence="1">
    <location>
        <position position="1"/>
    </location>
</feature>
<gene>
    <name evidence="1" type="ORF">VE26_16750</name>
</gene>
<reference evidence="1 2" key="1">
    <citation type="submission" date="2015-03" db="EMBL/GenBank/DDBJ databases">
        <authorList>
            <person name="Hassan Y."/>
            <person name="Lepp D."/>
            <person name="Li X.-Z."/>
            <person name="Zhou T."/>
        </authorList>
    </citation>
    <scope>NUCLEOTIDE SEQUENCE [LARGE SCALE GENOMIC DNA]</scope>
    <source>
        <strain evidence="1 2">IPL18</strain>
    </source>
</reference>
<proteinExistence type="predicted"/>
<evidence type="ECO:0000313" key="1">
    <source>
        <dbReference type="EMBL" id="KKB07034.1"/>
    </source>
</evidence>
<dbReference type="Proteomes" id="UP000033649">
    <property type="component" value="Unassembled WGS sequence"/>
</dbReference>
<sequence>YAARRPSNSAYRCCGSFVGAGLVAEGRLWQGPTGNSASLGSMLVTDEHGQNQFVHLIAALYALEN</sequence>
<dbReference type="EMBL" id="JZEY01000066">
    <property type="protein sequence ID" value="KKB07034.1"/>
    <property type="molecule type" value="Genomic_DNA"/>
</dbReference>
<accession>A0A0F5FDS0</accession>
<dbReference type="SUPFAM" id="SSF53067">
    <property type="entry name" value="Actin-like ATPase domain"/>
    <property type="match status" value="1"/>
</dbReference>
<dbReference type="InterPro" id="IPR043129">
    <property type="entry name" value="ATPase_NBD"/>
</dbReference>
<organism evidence="1 2">
    <name type="scientific">Devosia chinhatensis</name>
    <dbReference type="NCBI Taxonomy" id="429727"/>
    <lineage>
        <taxon>Bacteria</taxon>
        <taxon>Pseudomonadati</taxon>
        <taxon>Pseudomonadota</taxon>
        <taxon>Alphaproteobacteria</taxon>
        <taxon>Hyphomicrobiales</taxon>
        <taxon>Devosiaceae</taxon>
        <taxon>Devosia</taxon>
    </lineage>
</organism>
<protein>
    <submittedName>
        <fullName evidence="1">Uncharacterized protein</fullName>
    </submittedName>
</protein>
<dbReference type="AlphaFoldDB" id="A0A0F5FDS0"/>
<keyword evidence="2" id="KW-1185">Reference proteome</keyword>
<dbReference type="PATRIC" id="fig|429727.3.peg.3429"/>